<dbReference type="Pfam" id="PF13520">
    <property type="entry name" value="AA_permease_2"/>
    <property type="match status" value="1"/>
</dbReference>
<reference evidence="6 7" key="1">
    <citation type="journal article" date="2019" name="Sci. Rep.">
        <title>Orb-weaving spider Araneus ventricosus genome elucidates the spidroin gene catalogue.</title>
        <authorList>
            <person name="Kono N."/>
            <person name="Nakamura H."/>
            <person name="Ohtoshi R."/>
            <person name="Moran D.A.P."/>
            <person name="Shinohara A."/>
            <person name="Yoshida Y."/>
            <person name="Fujiwara M."/>
            <person name="Mori M."/>
            <person name="Tomita M."/>
            <person name="Arakawa K."/>
        </authorList>
    </citation>
    <scope>NUCLEOTIDE SEQUENCE [LARGE SCALE GENOMIC DNA]</scope>
</reference>
<accession>A0A4Y2P8B1</accession>
<protein>
    <submittedName>
        <fullName evidence="6">Y+L amino acid transporter 2</fullName>
    </submittedName>
</protein>
<evidence type="ECO:0000256" key="3">
    <source>
        <dbReference type="ARBA" id="ARBA00022989"/>
    </source>
</evidence>
<evidence type="ECO:0000256" key="5">
    <source>
        <dbReference type="SAM" id="Phobius"/>
    </source>
</evidence>
<organism evidence="6 7">
    <name type="scientific">Araneus ventricosus</name>
    <name type="common">Orbweaver spider</name>
    <name type="synonym">Epeira ventricosa</name>
    <dbReference type="NCBI Taxonomy" id="182803"/>
    <lineage>
        <taxon>Eukaryota</taxon>
        <taxon>Metazoa</taxon>
        <taxon>Ecdysozoa</taxon>
        <taxon>Arthropoda</taxon>
        <taxon>Chelicerata</taxon>
        <taxon>Arachnida</taxon>
        <taxon>Araneae</taxon>
        <taxon>Araneomorphae</taxon>
        <taxon>Entelegynae</taxon>
        <taxon>Araneoidea</taxon>
        <taxon>Araneidae</taxon>
        <taxon>Araneus</taxon>
    </lineage>
</organism>
<name>A0A4Y2P8B1_ARAVE</name>
<dbReference type="EMBL" id="BGPR01010496">
    <property type="protein sequence ID" value="GBN46477.1"/>
    <property type="molecule type" value="Genomic_DNA"/>
</dbReference>
<feature type="non-terminal residue" evidence="6">
    <location>
        <position position="204"/>
    </location>
</feature>
<dbReference type="InterPro" id="IPR002293">
    <property type="entry name" value="AA/rel_permease1"/>
</dbReference>
<dbReference type="PANTHER" id="PTHR11785">
    <property type="entry name" value="AMINO ACID TRANSPORTER"/>
    <property type="match status" value="1"/>
</dbReference>
<comment type="subcellular location">
    <subcellularLocation>
        <location evidence="1">Membrane</location>
        <topology evidence="1">Multi-pass membrane protein</topology>
    </subcellularLocation>
</comment>
<feature type="transmembrane region" description="Helical" evidence="5">
    <location>
        <begin position="107"/>
        <end position="129"/>
    </location>
</feature>
<dbReference type="InterPro" id="IPR050598">
    <property type="entry name" value="AminoAcid_Transporter"/>
</dbReference>
<keyword evidence="7" id="KW-1185">Reference proteome</keyword>
<keyword evidence="4 5" id="KW-0472">Membrane</keyword>
<dbReference type="GO" id="GO:0016020">
    <property type="term" value="C:membrane"/>
    <property type="evidence" value="ECO:0007669"/>
    <property type="project" value="UniProtKB-SubCell"/>
</dbReference>
<evidence type="ECO:0000313" key="6">
    <source>
        <dbReference type="EMBL" id="GBN46477.1"/>
    </source>
</evidence>
<feature type="transmembrane region" description="Helical" evidence="5">
    <location>
        <begin position="75"/>
        <end position="95"/>
    </location>
</feature>
<dbReference type="Gene3D" id="1.20.1740.10">
    <property type="entry name" value="Amino acid/polyamine transporter I"/>
    <property type="match status" value="1"/>
</dbReference>
<sequence>MNTVELRKWRVSPKFIFILVRVYIFERIISSSLKILRKLFNSCYCCDLPDKTKSQEPSQNAPNSSKKSVCVKKEIGLFSGVSMTLGSIIGAGIFVSPQGVLKNAGSVGLSLGVWIFTGVFSMIGGMCFAELGTSIPASGCYFTYIQMSFGEILAFLYLWAEVVVLTPVSLAIASLTFSNYVLEPLVPTCIVPANAVRFVAALPI</sequence>
<evidence type="ECO:0000256" key="2">
    <source>
        <dbReference type="ARBA" id="ARBA00022692"/>
    </source>
</evidence>
<dbReference type="GO" id="GO:0015179">
    <property type="term" value="F:L-amino acid transmembrane transporter activity"/>
    <property type="evidence" value="ECO:0007669"/>
    <property type="project" value="TreeGrafter"/>
</dbReference>
<proteinExistence type="predicted"/>
<comment type="caution">
    <text evidence="6">The sequence shown here is derived from an EMBL/GenBank/DDBJ whole genome shotgun (WGS) entry which is preliminary data.</text>
</comment>
<gene>
    <name evidence="6" type="primary">slc7a6_3</name>
    <name evidence="6" type="ORF">AVEN_221102_1</name>
</gene>
<evidence type="ECO:0000256" key="4">
    <source>
        <dbReference type="ARBA" id="ARBA00023136"/>
    </source>
</evidence>
<keyword evidence="3 5" id="KW-1133">Transmembrane helix</keyword>
<dbReference type="PANTHER" id="PTHR11785:SF528">
    <property type="entry name" value="AMINO ACID TRANSPORTER PROTEIN JHI-21"/>
    <property type="match status" value="1"/>
</dbReference>
<evidence type="ECO:0000313" key="7">
    <source>
        <dbReference type="Proteomes" id="UP000499080"/>
    </source>
</evidence>
<dbReference type="Proteomes" id="UP000499080">
    <property type="component" value="Unassembled WGS sequence"/>
</dbReference>
<evidence type="ECO:0000256" key="1">
    <source>
        <dbReference type="ARBA" id="ARBA00004141"/>
    </source>
</evidence>
<keyword evidence="2 5" id="KW-0812">Transmembrane</keyword>
<dbReference type="OrthoDB" id="6424755at2759"/>
<dbReference type="AlphaFoldDB" id="A0A4Y2P8B1"/>